<dbReference type="Pfam" id="PF04879">
    <property type="entry name" value="Molybdop_Fe4S4"/>
    <property type="match status" value="1"/>
</dbReference>
<dbReference type="GO" id="GO:0051539">
    <property type="term" value="F:4 iron, 4 sulfur cluster binding"/>
    <property type="evidence" value="ECO:0007669"/>
    <property type="project" value="UniProtKB-KW"/>
</dbReference>
<dbReference type="Pfam" id="PF00037">
    <property type="entry name" value="Fer4"/>
    <property type="match status" value="1"/>
</dbReference>
<dbReference type="Proteomes" id="UP000024332">
    <property type="component" value="Unassembled WGS sequence"/>
</dbReference>
<dbReference type="Gene3D" id="2.20.25.90">
    <property type="entry name" value="ADC-like domains"/>
    <property type="match status" value="1"/>
</dbReference>
<dbReference type="CDD" id="cd02753">
    <property type="entry name" value="MopB_Formate-Dh-H"/>
    <property type="match status" value="1"/>
</dbReference>
<dbReference type="GO" id="GO:0015942">
    <property type="term" value="P:formate metabolic process"/>
    <property type="evidence" value="ECO:0007669"/>
    <property type="project" value="InterPro"/>
</dbReference>
<dbReference type="SMART" id="SM00926">
    <property type="entry name" value="Molybdop_Fe4S4"/>
    <property type="match status" value="1"/>
</dbReference>
<keyword evidence="11" id="KW-0408">Iron</keyword>
<dbReference type="PANTHER" id="PTHR43105">
    <property type="entry name" value="RESPIRATORY NITRATE REDUCTASE"/>
    <property type="match status" value="1"/>
</dbReference>
<feature type="domain" description="4Fe-4S Mo/W bis-MGD-type" evidence="15">
    <location>
        <begin position="255"/>
        <end position="311"/>
    </location>
</feature>
<keyword evidence="12" id="KW-0411">Iron-sulfur</keyword>
<sequence length="977" mass="109472">MISLVKLQINGKDIETKEGVSVLSVMRENGIYIPALCFNESLGQLQTCDTCVVEIDGKLARACSSTVKEGMRVLSNSDRVLEAREKAMNGILRNHLLYCTICDNNYDCELHEAVVRLGIKKQQFKQKPYEIDDSNPFYVYDPDQCLLIGRCVEACQDVVVNEVIKIDWNLNPPRVIWSDGKKINESACVSCGTCVTACPVNALMEKTILGKGGLFTGISLETKKKLAIQMAKNERDFSFPMMLSEIDRSIRNGLIKRTKTVCPFCGVGCSYEVWTRGKEILKIEPKPESPANGIATCIKGKFGWGFVNSPERLKHPLVRYNNEFKQVNWEEAISIISTKLNDIREKYGPDSIGIIASCTDTNEEAYLTQKLARQIIGTNNVDNCARYCQSPATVGLIRTVGYGADSGSFRDIESADLVIIFGSNTAEAHPVAAGKIKRAKKLNGQKLIVVDVRKHEMAERADLFVTPNPGTDLVLIKGIEKYIIDQGWEDKDFISNRTSNFEKFKESLNDINLDYVEKVTGVRKEDIIKIAEMIHSANKVVALWAMGITQHQTGSETSTEICNLLLLTGNFGKHGTGGYPMRGHANVQGASDFGALPNYLPGYISLEDAKGREIFENAWKCKINEKPGLTSTEMIEEALKGKLKAMIIIGEDKVLAEANSEKVIEALKKLELLVVVDLFMTRTAKLAHVVLPAAASIEREGTYVNTERRIQRLYKAFSPPAEAKSDFEIIMMIANSLGANWNYSSPEDVMKEVSSLVPEFAGITYSRLEGFNSLQWPVSSDGKGTETLYLEKFNKPDGKAHFWPTYYIEPIPTTEQFDVYLDNGRMLEQFHWTNITGKTKGIVYKLPKPYLEISYEVAKKYGIKTGDKVMIYSRNGEKLKAEIMVTDKLKGMRAFLSLHDNQEITINTLTNSVLDPTSKTPDYKETPIRIEILESCTTCEPPLPKWNPRYVRKTPQIGINYKERWKKMGTVIEDGKN</sequence>
<dbReference type="EMBL" id="JFZT01000021">
    <property type="protein sequence ID" value="EZQ10555.1"/>
    <property type="molecule type" value="Genomic_DNA"/>
</dbReference>
<dbReference type="Gene3D" id="2.40.40.20">
    <property type="match status" value="1"/>
</dbReference>
<feature type="domain" description="2Fe-2S ferredoxin-type" evidence="13">
    <location>
        <begin position="3"/>
        <end position="79"/>
    </location>
</feature>
<dbReference type="SUPFAM" id="SSF50692">
    <property type="entry name" value="ADC-like"/>
    <property type="match status" value="1"/>
</dbReference>
<comment type="cofactor">
    <cofactor evidence="2">
        <name>[4Fe-4S] cluster</name>
        <dbReference type="ChEBI" id="CHEBI:49883"/>
    </cofactor>
</comment>
<evidence type="ECO:0000259" key="14">
    <source>
        <dbReference type="PROSITE" id="PS51379"/>
    </source>
</evidence>
<dbReference type="NCBIfam" id="TIGR01591">
    <property type="entry name" value="Fdh-alpha"/>
    <property type="match status" value="1"/>
</dbReference>
<dbReference type="InterPro" id="IPR006478">
    <property type="entry name" value="Formate_DH_asu"/>
</dbReference>
<comment type="similarity">
    <text evidence="4">Belongs to the prokaryotic molybdopterin-containing oxidoreductase family.</text>
</comment>
<dbReference type="InterPro" id="IPR036010">
    <property type="entry name" value="2Fe-2S_ferredoxin-like_sf"/>
</dbReference>
<keyword evidence="6" id="KW-0500">Molybdenum</keyword>
<evidence type="ECO:0000256" key="4">
    <source>
        <dbReference type="ARBA" id="ARBA00010312"/>
    </source>
</evidence>
<evidence type="ECO:0000256" key="10">
    <source>
        <dbReference type="ARBA" id="ARBA00023002"/>
    </source>
</evidence>
<name>A0A031LS37_9CREN</name>
<dbReference type="PROSITE" id="PS00551">
    <property type="entry name" value="MOLYBDOPTERIN_PROK_1"/>
    <property type="match status" value="1"/>
</dbReference>
<evidence type="ECO:0000256" key="5">
    <source>
        <dbReference type="ARBA" id="ARBA00022485"/>
    </source>
</evidence>
<dbReference type="FunFam" id="3.10.20.740:FF:000003">
    <property type="entry name" value="Formate dehydrogenase subunit alpha"/>
    <property type="match status" value="1"/>
</dbReference>
<dbReference type="PROSITE" id="PS51379">
    <property type="entry name" value="4FE4S_FER_2"/>
    <property type="match status" value="2"/>
</dbReference>
<keyword evidence="18" id="KW-1185">Reference proteome</keyword>
<dbReference type="InterPro" id="IPR009010">
    <property type="entry name" value="Asp_de-COase-like_dom_sf"/>
</dbReference>
<dbReference type="InterPro" id="IPR001041">
    <property type="entry name" value="2Fe-2S_ferredoxin-type"/>
</dbReference>
<dbReference type="Gene3D" id="3.40.50.740">
    <property type="match status" value="1"/>
</dbReference>
<dbReference type="InterPro" id="IPR006657">
    <property type="entry name" value="MoPterin_dinucl-bd_dom"/>
</dbReference>
<dbReference type="InterPro" id="IPR006963">
    <property type="entry name" value="Mopterin_OxRdtase_4Fe-4S_dom"/>
</dbReference>
<dbReference type="STRING" id="1160895.CM19_03735"/>
<evidence type="ECO:0000256" key="3">
    <source>
        <dbReference type="ARBA" id="ARBA00007023"/>
    </source>
</evidence>
<dbReference type="PANTHER" id="PTHR43105:SF14">
    <property type="entry name" value="FORMATE DEHYDROGENASE H"/>
    <property type="match status" value="1"/>
</dbReference>
<dbReference type="Pfam" id="PF13510">
    <property type="entry name" value="Fer2_4"/>
    <property type="match status" value="1"/>
</dbReference>
<dbReference type="SUPFAM" id="SSF54862">
    <property type="entry name" value="4Fe-4S ferredoxins"/>
    <property type="match status" value="1"/>
</dbReference>
<dbReference type="Gene3D" id="3.10.20.740">
    <property type="match status" value="1"/>
</dbReference>
<dbReference type="FunFam" id="3.40.228.10:FF:000002">
    <property type="entry name" value="Formate dehydrogenase subunit alpha"/>
    <property type="match status" value="1"/>
</dbReference>
<dbReference type="PROSITE" id="PS51085">
    <property type="entry name" value="2FE2S_FER_2"/>
    <property type="match status" value="1"/>
</dbReference>
<dbReference type="GO" id="GO:0008863">
    <property type="term" value="F:formate dehydrogenase (NAD+) activity"/>
    <property type="evidence" value="ECO:0007669"/>
    <property type="project" value="InterPro"/>
</dbReference>
<keyword evidence="9" id="KW-0677">Repeat</keyword>
<evidence type="ECO:0000256" key="11">
    <source>
        <dbReference type="ARBA" id="ARBA00023004"/>
    </source>
</evidence>
<evidence type="ECO:0000256" key="12">
    <source>
        <dbReference type="ARBA" id="ARBA00023014"/>
    </source>
</evidence>
<gene>
    <name evidence="17" type="ORF">CM19_03735</name>
</gene>
<feature type="domain" description="4Fe-4S ferredoxin-type" evidence="14">
    <location>
        <begin position="136"/>
        <end position="165"/>
    </location>
</feature>
<dbReference type="SUPFAM" id="SSF53706">
    <property type="entry name" value="Formate dehydrogenase/DMSO reductase, domains 1-3"/>
    <property type="match status" value="1"/>
</dbReference>
<dbReference type="SMART" id="SM00929">
    <property type="entry name" value="NADH-G_4Fe-4S_3"/>
    <property type="match status" value="1"/>
</dbReference>
<keyword evidence="8" id="KW-0479">Metal-binding</keyword>
<evidence type="ECO:0000313" key="18">
    <source>
        <dbReference type="Proteomes" id="UP000024332"/>
    </source>
</evidence>
<keyword evidence="5" id="KW-0004">4Fe-4S</keyword>
<evidence type="ECO:0000256" key="8">
    <source>
        <dbReference type="ARBA" id="ARBA00022723"/>
    </source>
</evidence>
<protein>
    <submittedName>
        <fullName evidence="17">Oxidoreductase</fullName>
    </submittedName>
</protein>
<dbReference type="Pfam" id="PF10588">
    <property type="entry name" value="NADH-G_4Fe-4S_3"/>
    <property type="match status" value="1"/>
</dbReference>
<dbReference type="GO" id="GO:0046872">
    <property type="term" value="F:metal ion binding"/>
    <property type="evidence" value="ECO:0007669"/>
    <property type="project" value="UniProtKB-KW"/>
</dbReference>
<evidence type="ECO:0000259" key="13">
    <source>
        <dbReference type="PROSITE" id="PS51085"/>
    </source>
</evidence>
<dbReference type="InterPro" id="IPR027467">
    <property type="entry name" value="MopterinOxRdtase_cofactor_BS"/>
</dbReference>
<evidence type="ECO:0000259" key="16">
    <source>
        <dbReference type="PROSITE" id="PS51839"/>
    </source>
</evidence>
<feature type="domain" description="4Fe-4S His(Cys)3-ligated-type" evidence="16">
    <location>
        <begin position="79"/>
        <end position="118"/>
    </location>
</feature>
<dbReference type="GO" id="GO:0003954">
    <property type="term" value="F:NADH dehydrogenase activity"/>
    <property type="evidence" value="ECO:0007669"/>
    <property type="project" value="TreeGrafter"/>
</dbReference>
<dbReference type="FunFam" id="3.30.70.20:FF:000032">
    <property type="entry name" value="Formate dehydrogenase, alpha subunit"/>
    <property type="match status" value="1"/>
</dbReference>
<dbReference type="GO" id="GO:0016020">
    <property type="term" value="C:membrane"/>
    <property type="evidence" value="ECO:0007669"/>
    <property type="project" value="TreeGrafter"/>
</dbReference>
<comment type="similarity">
    <text evidence="3">In the C-terminal section; belongs to the prokaryotic molybdopterin-containing oxidoreductase family.</text>
</comment>
<dbReference type="FunFam" id="2.20.25.90:FF:000001">
    <property type="entry name" value="Formate dehydrogenase subunit alpha"/>
    <property type="match status" value="1"/>
</dbReference>
<proteinExistence type="inferred from homology"/>
<evidence type="ECO:0000259" key="15">
    <source>
        <dbReference type="PROSITE" id="PS51669"/>
    </source>
</evidence>
<dbReference type="InterPro" id="IPR041924">
    <property type="entry name" value="Formate_Dh-H_N"/>
</dbReference>
<dbReference type="AlphaFoldDB" id="A0A031LS37"/>
<evidence type="ECO:0000256" key="6">
    <source>
        <dbReference type="ARBA" id="ARBA00022505"/>
    </source>
</evidence>
<dbReference type="Pfam" id="PF01568">
    <property type="entry name" value="Molydop_binding"/>
    <property type="match status" value="1"/>
</dbReference>
<dbReference type="PIRSF" id="PIRSF036643">
    <property type="entry name" value="FDH_alpha"/>
    <property type="match status" value="1"/>
</dbReference>
<feature type="domain" description="4Fe-4S ferredoxin-type" evidence="14">
    <location>
        <begin position="179"/>
        <end position="208"/>
    </location>
</feature>
<dbReference type="InterPro" id="IPR050123">
    <property type="entry name" value="Prok_molybdopt-oxidoreductase"/>
</dbReference>
<comment type="caution">
    <text evidence="17">The sequence shown here is derived from an EMBL/GenBank/DDBJ whole genome shotgun (WGS) entry which is preliminary data.</text>
</comment>
<dbReference type="Gene3D" id="3.30.70.20">
    <property type="match status" value="1"/>
</dbReference>
<dbReference type="GO" id="GO:0022904">
    <property type="term" value="P:respiratory electron transport chain"/>
    <property type="evidence" value="ECO:0007669"/>
    <property type="project" value="TreeGrafter"/>
</dbReference>
<comment type="cofactor">
    <cofactor evidence="1">
        <name>Mo-bis(molybdopterin guanine dinucleotide)</name>
        <dbReference type="ChEBI" id="CHEBI:60539"/>
    </cofactor>
</comment>
<keyword evidence="10" id="KW-0560">Oxidoreductase</keyword>
<dbReference type="GO" id="GO:0043546">
    <property type="term" value="F:molybdopterin cofactor binding"/>
    <property type="evidence" value="ECO:0007669"/>
    <property type="project" value="InterPro"/>
</dbReference>
<organism evidence="17 18">
    <name type="scientific">Candidatus Acidianus copahuensis</name>
    <dbReference type="NCBI Taxonomy" id="1160895"/>
    <lineage>
        <taxon>Archaea</taxon>
        <taxon>Thermoproteota</taxon>
        <taxon>Thermoprotei</taxon>
        <taxon>Sulfolobales</taxon>
        <taxon>Sulfolobaceae</taxon>
        <taxon>Acidianus</taxon>
    </lineage>
</organism>
<evidence type="ECO:0000256" key="2">
    <source>
        <dbReference type="ARBA" id="ARBA00001966"/>
    </source>
</evidence>
<dbReference type="Gene3D" id="3.40.228.10">
    <property type="entry name" value="Dimethylsulfoxide Reductase, domain 2"/>
    <property type="match status" value="1"/>
</dbReference>
<dbReference type="PROSITE" id="PS51839">
    <property type="entry name" value="4FE4S_HC3"/>
    <property type="match status" value="1"/>
</dbReference>
<evidence type="ECO:0000313" key="17">
    <source>
        <dbReference type="EMBL" id="EZQ10555.1"/>
    </source>
</evidence>
<dbReference type="GO" id="GO:0051537">
    <property type="term" value="F:2 iron, 2 sulfur cluster binding"/>
    <property type="evidence" value="ECO:0007669"/>
    <property type="project" value="UniProtKB-KW"/>
</dbReference>
<dbReference type="InterPro" id="IPR017896">
    <property type="entry name" value="4Fe4S_Fe-S-bd"/>
</dbReference>
<dbReference type="SUPFAM" id="SSF54292">
    <property type="entry name" value="2Fe-2S ferredoxin-like"/>
    <property type="match status" value="1"/>
</dbReference>
<evidence type="ECO:0000256" key="1">
    <source>
        <dbReference type="ARBA" id="ARBA00001942"/>
    </source>
</evidence>
<dbReference type="PROSITE" id="PS00198">
    <property type="entry name" value="4FE4S_FER_1"/>
    <property type="match status" value="1"/>
</dbReference>
<reference evidence="17 18" key="1">
    <citation type="submission" date="2014-03" db="EMBL/GenBank/DDBJ databases">
        <title>Draft genome sequence of the novel thermoacidophilic archaea Acidianus copahuensis ALE1 strain, isolated from Copahue volcanic area in Neuquen Argentina.</title>
        <authorList>
            <person name="Urbieta M.S."/>
            <person name="Rascovan N."/>
            <person name="Castro C."/>
            <person name="Revale S."/>
            <person name="Giaveno M.A."/>
            <person name="Vazquez M.P."/>
            <person name="Donati E.R."/>
        </authorList>
    </citation>
    <scope>NUCLEOTIDE SEQUENCE [LARGE SCALE GENOMIC DNA]</scope>
    <source>
        <strain evidence="17 18">ALE1</strain>
    </source>
</reference>
<dbReference type="InterPro" id="IPR017900">
    <property type="entry name" value="4Fe4S_Fe_S_CS"/>
</dbReference>
<evidence type="ECO:0000256" key="7">
    <source>
        <dbReference type="ARBA" id="ARBA00022714"/>
    </source>
</evidence>
<accession>A0A031LS37</accession>
<dbReference type="InterPro" id="IPR006656">
    <property type="entry name" value="Mopterin_OxRdtase"/>
</dbReference>
<dbReference type="PROSITE" id="PS51669">
    <property type="entry name" value="4FE4S_MOW_BIS_MGD"/>
    <property type="match status" value="1"/>
</dbReference>
<keyword evidence="7" id="KW-0001">2Fe-2S</keyword>
<dbReference type="InterPro" id="IPR019574">
    <property type="entry name" value="NADH_UbQ_OxRdtase_Gsu_4Fe4S-bd"/>
</dbReference>
<evidence type="ECO:0000256" key="9">
    <source>
        <dbReference type="ARBA" id="ARBA00022737"/>
    </source>
</evidence>
<dbReference type="Pfam" id="PF00384">
    <property type="entry name" value="Molybdopterin"/>
    <property type="match status" value="1"/>
</dbReference>